<evidence type="ECO:0000256" key="3">
    <source>
        <dbReference type="ARBA" id="ARBA00022946"/>
    </source>
</evidence>
<comment type="similarity">
    <text evidence="1">Belongs to the mTERF family.</text>
</comment>
<dbReference type="Pfam" id="PF02536">
    <property type="entry name" value="mTERF"/>
    <property type="match status" value="1"/>
</dbReference>
<dbReference type="AlphaFoldDB" id="A0A8J5KI14"/>
<dbReference type="Gene3D" id="1.25.70.10">
    <property type="entry name" value="Transcription termination factor 3, mitochondrial"/>
    <property type="match status" value="1"/>
</dbReference>
<proteinExistence type="inferred from homology"/>
<evidence type="ECO:0000256" key="2">
    <source>
        <dbReference type="ARBA" id="ARBA00022472"/>
    </source>
</evidence>
<dbReference type="EMBL" id="JACMSC010000016">
    <property type="protein sequence ID" value="KAG6484186.1"/>
    <property type="molecule type" value="Genomic_DNA"/>
</dbReference>
<keyword evidence="2" id="KW-0805">Transcription regulation</keyword>
<protein>
    <recommendedName>
        <fullName evidence="6">Mitochondrial transcription termination factor family protein</fullName>
    </recommendedName>
</protein>
<keyword evidence="2" id="KW-0806">Transcription termination</keyword>
<keyword evidence="3" id="KW-0809">Transit peptide</keyword>
<evidence type="ECO:0000313" key="4">
    <source>
        <dbReference type="EMBL" id="KAG6484186.1"/>
    </source>
</evidence>
<dbReference type="InterPro" id="IPR003690">
    <property type="entry name" value="MTERF"/>
</dbReference>
<keyword evidence="5" id="KW-1185">Reference proteome</keyword>
<dbReference type="PANTHER" id="PTHR13068">
    <property type="entry name" value="CGI-12 PROTEIN-RELATED"/>
    <property type="match status" value="1"/>
</dbReference>
<name>A0A8J5KI14_ZINOF</name>
<dbReference type="PANTHER" id="PTHR13068:SF242">
    <property type="entry name" value="OS04G0637500 PROTEIN"/>
    <property type="match status" value="1"/>
</dbReference>
<keyword evidence="2" id="KW-0804">Transcription</keyword>
<accession>A0A8J5KI14</accession>
<evidence type="ECO:0000313" key="5">
    <source>
        <dbReference type="Proteomes" id="UP000734854"/>
    </source>
</evidence>
<reference evidence="4 5" key="1">
    <citation type="submission" date="2020-08" db="EMBL/GenBank/DDBJ databases">
        <title>Plant Genome Project.</title>
        <authorList>
            <person name="Zhang R.-G."/>
        </authorList>
    </citation>
    <scope>NUCLEOTIDE SEQUENCE [LARGE SCALE GENOMIC DNA]</scope>
    <source>
        <tissue evidence="4">Rhizome</tissue>
    </source>
</reference>
<dbReference type="GO" id="GO:0006353">
    <property type="term" value="P:DNA-templated transcription termination"/>
    <property type="evidence" value="ECO:0007669"/>
    <property type="project" value="UniProtKB-KW"/>
</dbReference>
<gene>
    <name evidence="4" type="ORF">ZIOFF_060981</name>
</gene>
<sequence>MLHSLVRCHALPPPSQLCRVFFCTGTSASSSGATASPDTHFMVEYLVSTCGFSVDVASKVSKSLRRIQSTENADVVLGFLRSQGLVGANLRKVISWRPGMLGWDVETNLAPRFKVLRDMGLSESDIMDIAPRHPFVIGFNRESTLLPRFKAWESLFGSREILLKNLRRSKWFFSSNIENVVRPNMNFLRDECGIPEERISLVLKRSPGFFTQKPDSLRALVDRADGIGIPRESKMFLWILDVLHLVSREKFEAQVKIMNSFGLSYSDFIAAMKKYPRFLWLSTGALQRKMEFLVKDVGITPSDITKLPVFLTFSLEKRLIPRFHVMEMLKSEGLWTSQDTLHTIFVSPEPIFLQKYGLPYKDKLSKLLEVL</sequence>
<dbReference type="GO" id="GO:0003676">
    <property type="term" value="F:nucleic acid binding"/>
    <property type="evidence" value="ECO:0007669"/>
    <property type="project" value="InterPro"/>
</dbReference>
<dbReference type="InterPro" id="IPR038538">
    <property type="entry name" value="MTERF_sf"/>
</dbReference>
<evidence type="ECO:0000256" key="1">
    <source>
        <dbReference type="ARBA" id="ARBA00007692"/>
    </source>
</evidence>
<evidence type="ECO:0008006" key="6">
    <source>
        <dbReference type="Google" id="ProtNLM"/>
    </source>
</evidence>
<organism evidence="4 5">
    <name type="scientific">Zingiber officinale</name>
    <name type="common">Ginger</name>
    <name type="synonym">Amomum zingiber</name>
    <dbReference type="NCBI Taxonomy" id="94328"/>
    <lineage>
        <taxon>Eukaryota</taxon>
        <taxon>Viridiplantae</taxon>
        <taxon>Streptophyta</taxon>
        <taxon>Embryophyta</taxon>
        <taxon>Tracheophyta</taxon>
        <taxon>Spermatophyta</taxon>
        <taxon>Magnoliopsida</taxon>
        <taxon>Liliopsida</taxon>
        <taxon>Zingiberales</taxon>
        <taxon>Zingiberaceae</taxon>
        <taxon>Zingiber</taxon>
    </lineage>
</organism>
<dbReference type="Proteomes" id="UP000734854">
    <property type="component" value="Unassembled WGS sequence"/>
</dbReference>
<dbReference type="SMART" id="SM00733">
    <property type="entry name" value="Mterf"/>
    <property type="match status" value="6"/>
</dbReference>
<comment type="caution">
    <text evidence="4">The sequence shown here is derived from an EMBL/GenBank/DDBJ whole genome shotgun (WGS) entry which is preliminary data.</text>
</comment>
<dbReference type="FunFam" id="1.25.70.10:FF:000001">
    <property type="entry name" value="Mitochondrial transcription termination factor-like"/>
    <property type="match status" value="1"/>
</dbReference>